<sequence length="577" mass="62646">MYDTLNRFEKVLFSLMSVFLVGFYSFSAVLRPAANQFHVGIYVVITYMLIFLLYKSKIPFLRVLDYLLMILSLLVCGYFMYNYEALNYRAGAETDMDKYVAVVGVLIGIEAARRVVGFVFVIIGIIMILYGVYGMYMPDLIAHPGDTFIGICTFIYYQADGVFGIMANVLATYVLLFVLFGAFLESSGAQKFFIDFPLAAVGHRVGGPAKVAVIASAMFGSISGSAIANTVSTGAFTIPLMKKAGFRPHVAGGIEPAASIGGMFMPPIMGAGGFIMSELTGVPYSRIMVIAIFPALMYFFSVFVMIHYEAKIHNIRGDKSEIGATQILKKEWYYTVPLLLITALMLIGYSPGFAAVLGICSCILLSWVKKDTRIGLKGFVEASRQGAESSLKVGATVGVIGIIIAVLTYSGLILTFADIVIDIAGGRLFLTILLIALASLILGMGVPVTAAYLITAVVAVPALTHLGVNEVAAHMIVYWLSQDSNITPPVCIAAFAGATIAQANMWRTAFASFKFAKFLYLAPFLFGYVPGFSLNGTSGDIIKAMVLIAMGTWFFAYLLSGAWYYTLFKKEPAPYRD</sequence>
<dbReference type="EMBL" id="FQZU01000010">
    <property type="protein sequence ID" value="SHJ69201.1"/>
    <property type="molecule type" value="Genomic_DNA"/>
</dbReference>
<dbReference type="PANTHER" id="PTHR43849">
    <property type="entry name" value="BLL3936 PROTEIN"/>
    <property type="match status" value="1"/>
</dbReference>
<gene>
    <name evidence="3" type="ORF">SAMN02745216_02106</name>
</gene>
<evidence type="ECO:0000313" key="4">
    <source>
        <dbReference type="Proteomes" id="UP000183994"/>
    </source>
</evidence>
<keyword evidence="1" id="KW-0472">Membrane</keyword>
<feature type="transmembrane region" description="Helical" evidence="1">
    <location>
        <begin position="393"/>
        <end position="417"/>
    </location>
</feature>
<feature type="transmembrane region" description="Helical" evidence="1">
    <location>
        <begin position="63"/>
        <end position="81"/>
    </location>
</feature>
<dbReference type="InterPro" id="IPR011853">
    <property type="entry name" value="TRAP_DctM-Dct_fused"/>
</dbReference>
<dbReference type="PANTHER" id="PTHR43849:SF2">
    <property type="entry name" value="BLL3936 PROTEIN"/>
    <property type="match status" value="1"/>
</dbReference>
<keyword evidence="4" id="KW-1185">Reference proteome</keyword>
<feature type="transmembrane region" description="Helical" evidence="1">
    <location>
        <begin position="287"/>
        <end position="308"/>
    </location>
</feature>
<feature type="transmembrane region" description="Helical" evidence="1">
    <location>
        <begin position="12"/>
        <end position="30"/>
    </location>
</feature>
<organism evidence="3 4">
    <name type="scientific">Desulfatibacillum alkenivorans DSM 16219</name>
    <dbReference type="NCBI Taxonomy" id="1121393"/>
    <lineage>
        <taxon>Bacteria</taxon>
        <taxon>Pseudomonadati</taxon>
        <taxon>Thermodesulfobacteriota</taxon>
        <taxon>Desulfobacteria</taxon>
        <taxon>Desulfobacterales</taxon>
        <taxon>Desulfatibacillaceae</taxon>
        <taxon>Desulfatibacillum</taxon>
    </lineage>
</organism>
<protein>
    <submittedName>
        <fullName evidence="3">TRAP transporter, 4TM/12TM fusion protein</fullName>
    </submittedName>
</protein>
<dbReference type="AlphaFoldDB" id="A0A1M6LD86"/>
<feature type="transmembrane region" description="Helical" evidence="1">
    <location>
        <begin position="36"/>
        <end position="54"/>
    </location>
</feature>
<feature type="transmembrane region" description="Helical" evidence="1">
    <location>
        <begin position="423"/>
        <end position="443"/>
    </location>
</feature>
<proteinExistence type="predicted"/>
<evidence type="ECO:0000313" key="3">
    <source>
        <dbReference type="EMBL" id="SHJ69201.1"/>
    </source>
</evidence>
<keyword evidence="1" id="KW-1133">Transmembrane helix</keyword>
<dbReference type="InterPro" id="IPR010656">
    <property type="entry name" value="DctM"/>
</dbReference>
<dbReference type="OrthoDB" id="9759894at2"/>
<evidence type="ECO:0000259" key="2">
    <source>
        <dbReference type="Pfam" id="PF06808"/>
    </source>
</evidence>
<feature type="transmembrane region" description="Helical" evidence="1">
    <location>
        <begin position="338"/>
        <end position="368"/>
    </location>
</feature>
<feature type="transmembrane region" description="Helical" evidence="1">
    <location>
        <begin position="256"/>
        <end position="275"/>
    </location>
</feature>
<dbReference type="STRING" id="1121393.SAMN02745216_02106"/>
<evidence type="ECO:0000256" key="1">
    <source>
        <dbReference type="SAM" id="Phobius"/>
    </source>
</evidence>
<feature type="transmembrane region" description="Helical" evidence="1">
    <location>
        <begin position="518"/>
        <end position="535"/>
    </location>
</feature>
<dbReference type="RefSeq" id="WP_073475558.1">
    <property type="nucleotide sequence ID" value="NZ_FQZU01000010.1"/>
</dbReference>
<keyword evidence="1" id="KW-0812">Transmembrane</keyword>
<feature type="transmembrane region" description="Helical" evidence="1">
    <location>
        <begin position="541"/>
        <end position="566"/>
    </location>
</feature>
<dbReference type="NCBIfam" id="TIGR02123">
    <property type="entry name" value="TRAP_fused"/>
    <property type="match status" value="1"/>
</dbReference>
<name>A0A1M6LD86_9BACT</name>
<feature type="transmembrane region" description="Helical" evidence="1">
    <location>
        <begin position="165"/>
        <end position="184"/>
    </location>
</feature>
<feature type="transmembrane region" description="Helical" evidence="1">
    <location>
        <begin position="450"/>
        <end position="480"/>
    </location>
</feature>
<dbReference type="Proteomes" id="UP000183994">
    <property type="component" value="Unassembled WGS sequence"/>
</dbReference>
<dbReference type="Pfam" id="PF06808">
    <property type="entry name" value="DctM"/>
    <property type="match status" value="1"/>
</dbReference>
<reference evidence="4" key="1">
    <citation type="submission" date="2016-11" db="EMBL/GenBank/DDBJ databases">
        <authorList>
            <person name="Varghese N."/>
            <person name="Submissions S."/>
        </authorList>
    </citation>
    <scope>NUCLEOTIDE SEQUENCE [LARGE SCALE GENOMIC DNA]</scope>
    <source>
        <strain evidence="4">DSM 16219</strain>
    </source>
</reference>
<accession>A0A1M6LD86</accession>
<feature type="domain" description="TRAP C4-dicarboxylate transport system permease DctM subunit" evidence="2">
    <location>
        <begin position="103"/>
        <end position="531"/>
    </location>
</feature>
<feature type="transmembrane region" description="Helical" evidence="1">
    <location>
        <begin position="115"/>
        <end position="133"/>
    </location>
</feature>